<name>A0A9N8H7V7_9STRA</name>
<protein>
    <submittedName>
        <fullName evidence="1">Uncharacterized protein</fullName>
    </submittedName>
</protein>
<reference evidence="1" key="1">
    <citation type="submission" date="2020-06" db="EMBL/GenBank/DDBJ databases">
        <authorList>
            <consortium name="Plant Systems Biology data submission"/>
        </authorList>
    </citation>
    <scope>NUCLEOTIDE SEQUENCE</scope>
    <source>
        <strain evidence="1">D6</strain>
    </source>
</reference>
<sequence length="167" mass="19251">MPQFENDEGTVFPPIVFGRMSSPRMRENTKAYQTPTILKEWKDSLPAPVAVWFFHECDVIAMEHAHWLDFDQEVGTQVLSEELIGTCYAYRKLLGQDAHHGTWHQGERAYETIRKGQYDQAARVIQSLVKRGPPKDFEKYGNRFVGKKTKDLEPICFSGEGRKLLFG</sequence>
<dbReference type="Proteomes" id="UP001153069">
    <property type="component" value="Unassembled WGS sequence"/>
</dbReference>
<gene>
    <name evidence="1" type="ORF">SEMRO_195_G083260.1</name>
</gene>
<keyword evidence="2" id="KW-1185">Reference proteome</keyword>
<evidence type="ECO:0000313" key="1">
    <source>
        <dbReference type="EMBL" id="CAB9504386.1"/>
    </source>
</evidence>
<proteinExistence type="predicted"/>
<accession>A0A9N8H7V7</accession>
<dbReference type="EMBL" id="CAICTM010000194">
    <property type="protein sequence ID" value="CAB9504386.1"/>
    <property type="molecule type" value="Genomic_DNA"/>
</dbReference>
<dbReference type="AlphaFoldDB" id="A0A9N8H7V7"/>
<organism evidence="1 2">
    <name type="scientific">Seminavis robusta</name>
    <dbReference type="NCBI Taxonomy" id="568900"/>
    <lineage>
        <taxon>Eukaryota</taxon>
        <taxon>Sar</taxon>
        <taxon>Stramenopiles</taxon>
        <taxon>Ochrophyta</taxon>
        <taxon>Bacillariophyta</taxon>
        <taxon>Bacillariophyceae</taxon>
        <taxon>Bacillariophycidae</taxon>
        <taxon>Naviculales</taxon>
        <taxon>Naviculaceae</taxon>
        <taxon>Seminavis</taxon>
    </lineage>
</organism>
<comment type="caution">
    <text evidence="1">The sequence shown here is derived from an EMBL/GenBank/DDBJ whole genome shotgun (WGS) entry which is preliminary data.</text>
</comment>
<evidence type="ECO:0000313" key="2">
    <source>
        <dbReference type="Proteomes" id="UP001153069"/>
    </source>
</evidence>